<evidence type="ECO:0000256" key="1">
    <source>
        <dbReference type="SAM" id="MobiDB-lite"/>
    </source>
</evidence>
<sequence length="157" mass="16593">MPFLADDTRAALERARELDAAAPSPASALDRLAAVRRLIEALEADAASLTAVRDAVAAGADWAQIGEAAHLSPAAAKARWQGDDAAIAERQQASRKRSARPSAKPTDLPGLSVAEAAEKLGVTAQAIYLRVTRGQLEAQTVELPDGRKYKRVFLPEG</sequence>
<accession>A0A0X8E294</accession>
<feature type="region of interest" description="Disordered" evidence="1">
    <location>
        <begin position="82"/>
        <end position="109"/>
    </location>
</feature>
<gene>
    <name evidence="2" type="ORF">AWU67_09855</name>
</gene>
<name>A0A0X8E294_9MICO</name>
<reference evidence="3" key="2">
    <citation type="submission" date="2016-01" db="EMBL/GenBank/DDBJ databases">
        <title>First complete genome sequence of a species in the genus Microterricola, an extremophilic cold active enzyme producing strain ERGS5:02 isolated from Sikkim Himalaya.</title>
        <authorList>
            <person name="Kumar R."/>
            <person name="Singh D."/>
            <person name="Swarnkar M.K."/>
        </authorList>
    </citation>
    <scope>NUCLEOTIDE SEQUENCE [LARGE SCALE GENOMIC DNA]</scope>
    <source>
        <strain evidence="3">ERGS5:02</strain>
    </source>
</reference>
<dbReference type="RefSeq" id="WP_067228383.1">
    <property type="nucleotide sequence ID" value="NZ_CP014145.1"/>
</dbReference>
<dbReference type="Proteomes" id="UP000058305">
    <property type="component" value="Chromosome"/>
</dbReference>
<protein>
    <recommendedName>
        <fullName evidence="4">Helix-turn-helix domain-containing protein</fullName>
    </recommendedName>
</protein>
<evidence type="ECO:0008006" key="4">
    <source>
        <dbReference type="Google" id="ProtNLM"/>
    </source>
</evidence>
<proteinExistence type="predicted"/>
<dbReference type="EMBL" id="CP014145">
    <property type="protein sequence ID" value="AMB59110.1"/>
    <property type="molecule type" value="Genomic_DNA"/>
</dbReference>
<dbReference type="OrthoDB" id="5123488at2"/>
<organism evidence="2 3">
    <name type="scientific">Microterricola viridarii</name>
    <dbReference type="NCBI Taxonomy" id="412690"/>
    <lineage>
        <taxon>Bacteria</taxon>
        <taxon>Bacillati</taxon>
        <taxon>Actinomycetota</taxon>
        <taxon>Actinomycetes</taxon>
        <taxon>Micrococcales</taxon>
        <taxon>Microbacteriaceae</taxon>
        <taxon>Microterricola</taxon>
    </lineage>
</organism>
<dbReference type="AlphaFoldDB" id="A0A0X8E294"/>
<dbReference type="KEGG" id="mvd:AWU67_09855"/>
<reference evidence="2 3" key="1">
    <citation type="journal article" date="2016" name="J. Biotechnol.">
        <title>First complete genome sequence of a species in the genus Microterricola, an extremophilic cold active enzyme producing bacterial strain ERGS5:02 isolated from Sikkim Himalaya.</title>
        <authorList>
            <person name="Himanshu"/>
            <person name="Swarnkar M.K."/>
            <person name="Singh D."/>
            <person name="Kumar R."/>
        </authorList>
    </citation>
    <scope>NUCLEOTIDE SEQUENCE [LARGE SCALE GENOMIC DNA]</scope>
    <source>
        <strain evidence="2 3">ERGS5:02</strain>
    </source>
</reference>
<keyword evidence="3" id="KW-1185">Reference proteome</keyword>
<evidence type="ECO:0000313" key="2">
    <source>
        <dbReference type="EMBL" id="AMB59110.1"/>
    </source>
</evidence>
<evidence type="ECO:0000313" key="3">
    <source>
        <dbReference type="Proteomes" id="UP000058305"/>
    </source>
</evidence>